<evidence type="ECO:0000313" key="3">
    <source>
        <dbReference type="Proteomes" id="UP001205105"/>
    </source>
</evidence>
<comment type="caution">
    <text evidence="2">The sequence shown here is derived from an EMBL/GenBank/DDBJ whole genome shotgun (WGS) entry which is preliminary data.</text>
</comment>
<dbReference type="AlphaFoldDB" id="A0AAD5H842"/>
<name>A0AAD5H842_9CHLO</name>
<feature type="region of interest" description="Disordered" evidence="1">
    <location>
        <begin position="67"/>
        <end position="102"/>
    </location>
</feature>
<evidence type="ECO:0000256" key="1">
    <source>
        <dbReference type="SAM" id="MobiDB-lite"/>
    </source>
</evidence>
<protein>
    <submittedName>
        <fullName evidence="2">Uncharacterized protein</fullName>
    </submittedName>
</protein>
<accession>A0AAD5H842</accession>
<dbReference type="EMBL" id="JADXDR010000025">
    <property type="protein sequence ID" value="KAI7844713.1"/>
    <property type="molecule type" value="Genomic_DNA"/>
</dbReference>
<proteinExistence type="predicted"/>
<reference evidence="2" key="1">
    <citation type="submission" date="2020-11" db="EMBL/GenBank/DDBJ databases">
        <title>Chlorella ohadii genome sequencing and assembly.</title>
        <authorList>
            <person name="Murik O."/>
            <person name="Treves H."/>
            <person name="Kedem I."/>
            <person name="Shotland Y."/>
            <person name="Kaplan A."/>
        </authorList>
    </citation>
    <scope>NUCLEOTIDE SEQUENCE</scope>
    <source>
        <strain evidence="2">1</strain>
    </source>
</reference>
<dbReference type="Proteomes" id="UP001205105">
    <property type="component" value="Unassembled WGS sequence"/>
</dbReference>
<evidence type="ECO:0000313" key="2">
    <source>
        <dbReference type="EMBL" id="KAI7844713.1"/>
    </source>
</evidence>
<gene>
    <name evidence="2" type="ORF">COHA_001801</name>
</gene>
<sequence length="102" mass="10489">MLALQTSRIAAPAKVQVTRRQQVVVCATAQQQEAAEAVPRRAAIGLLAAAVLGLSADAAQAVGVAKNGSRAGSEGYGTKKQGISPKRKRAVLDKVRKAAGKQ</sequence>
<keyword evidence="3" id="KW-1185">Reference proteome</keyword>
<organism evidence="2 3">
    <name type="scientific">Chlorella ohadii</name>
    <dbReference type="NCBI Taxonomy" id="2649997"/>
    <lineage>
        <taxon>Eukaryota</taxon>
        <taxon>Viridiplantae</taxon>
        <taxon>Chlorophyta</taxon>
        <taxon>core chlorophytes</taxon>
        <taxon>Trebouxiophyceae</taxon>
        <taxon>Chlorellales</taxon>
        <taxon>Chlorellaceae</taxon>
        <taxon>Chlorella clade</taxon>
        <taxon>Chlorella</taxon>
    </lineage>
</organism>